<dbReference type="AlphaFoldDB" id="A0A2X3D5P0"/>
<evidence type="ECO:0000313" key="2">
    <source>
        <dbReference type="Proteomes" id="UP000251123"/>
    </source>
</evidence>
<reference evidence="1 2" key="1">
    <citation type="submission" date="2018-06" db="EMBL/GenBank/DDBJ databases">
        <authorList>
            <consortium name="Pathogen Informatics"/>
            <person name="Doyle S."/>
        </authorList>
    </citation>
    <scope>NUCLEOTIDE SEQUENCE [LARGE SCALE GENOMIC DNA]</scope>
    <source>
        <strain evidence="1 2">NCTC9601</strain>
    </source>
</reference>
<proteinExistence type="predicted"/>
<organism evidence="1 2">
    <name type="scientific">Klebsiella pneumoniae</name>
    <dbReference type="NCBI Taxonomy" id="573"/>
    <lineage>
        <taxon>Bacteria</taxon>
        <taxon>Pseudomonadati</taxon>
        <taxon>Pseudomonadota</taxon>
        <taxon>Gammaproteobacteria</taxon>
        <taxon>Enterobacterales</taxon>
        <taxon>Enterobacteriaceae</taxon>
        <taxon>Klebsiella/Raoultella group</taxon>
        <taxon>Klebsiella</taxon>
        <taxon>Klebsiella pneumoniae complex</taxon>
    </lineage>
</organism>
<name>A0A2X3D5P0_KLEPN</name>
<gene>
    <name evidence="1" type="primary">stbB_2</name>
    <name evidence="1" type="ORF">NCTC9601_06176</name>
</gene>
<protein>
    <submittedName>
        <fullName evidence="1">Putative fimbriae chaperone</fullName>
    </submittedName>
</protein>
<dbReference type="EMBL" id="UASN01000022">
    <property type="protein sequence ID" value="SQC19776.1"/>
    <property type="molecule type" value="Genomic_DNA"/>
</dbReference>
<dbReference type="Proteomes" id="UP000251123">
    <property type="component" value="Unassembled WGS sequence"/>
</dbReference>
<evidence type="ECO:0000313" key="1">
    <source>
        <dbReference type="EMBL" id="SQC19776.1"/>
    </source>
</evidence>
<accession>A0A2X3D5P0</accession>
<sequence>MKKDAPRSGLRYLVLLIALFFPVTGAWASVTIVGSRIIYPSTVASVDVQLKK</sequence>